<dbReference type="InterPro" id="IPR000014">
    <property type="entry name" value="PAS"/>
</dbReference>
<dbReference type="InterPro" id="IPR000160">
    <property type="entry name" value="GGDEF_dom"/>
</dbReference>
<dbReference type="InterPro" id="IPR001633">
    <property type="entry name" value="EAL_dom"/>
</dbReference>
<dbReference type="InterPro" id="IPR029016">
    <property type="entry name" value="GAF-like_dom_sf"/>
</dbReference>
<dbReference type="AlphaFoldDB" id="A0A7X4W6T5"/>
<dbReference type="SUPFAM" id="SSF55785">
    <property type="entry name" value="PYP-like sensor domain (PAS domain)"/>
    <property type="match status" value="1"/>
</dbReference>
<dbReference type="InterPro" id="IPR001610">
    <property type="entry name" value="PAC"/>
</dbReference>
<name>A0A7X4W6T5_9GAMM</name>
<dbReference type="SUPFAM" id="SSF55781">
    <property type="entry name" value="GAF domain-like"/>
    <property type="match status" value="2"/>
</dbReference>
<reference evidence="5 6" key="1">
    <citation type="submission" date="2019-12" db="EMBL/GenBank/DDBJ databases">
        <title>Draft genome sequencing of Halomonas alimentaria DSM 15356.</title>
        <authorList>
            <person name="Pandiyan K."/>
            <person name="Kushwaha P."/>
            <person name="Gowdham M."/>
            <person name="Chakdar H."/>
            <person name="Singh A."/>
            <person name="Kumar M."/>
            <person name="Saxena A.K."/>
        </authorList>
    </citation>
    <scope>NUCLEOTIDE SEQUENCE [LARGE SCALE GENOMIC DNA]</scope>
    <source>
        <strain evidence="5 6">DSM 15356</strain>
    </source>
</reference>
<dbReference type="InterPro" id="IPR052155">
    <property type="entry name" value="Biofilm_reg_signaling"/>
</dbReference>
<dbReference type="InterPro" id="IPR013655">
    <property type="entry name" value="PAS_fold_3"/>
</dbReference>
<protein>
    <submittedName>
        <fullName evidence="5">EAL domain-containing protein</fullName>
    </submittedName>
</protein>
<evidence type="ECO:0000259" key="1">
    <source>
        <dbReference type="PROSITE" id="PS50112"/>
    </source>
</evidence>
<evidence type="ECO:0000259" key="3">
    <source>
        <dbReference type="PROSITE" id="PS50883"/>
    </source>
</evidence>
<dbReference type="SUPFAM" id="SSF55073">
    <property type="entry name" value="Nucleotide cyclase"/>
    <property type="match status" value="1"/>
</dbReference>
<dbReference type="SMART" id="SM00267">
    <property type="entry name" value="GGDEF"/>
    <property type="match status" value="1"/>
</dbReference>
<dbReference type="Gene3D" id="3.20.20.450">
    <property type="entry name" value="EAL domain"/>
    <property type="match status" value="1"/>
</dbReference>
<dbReference type="PROSITE" id="PS50113">
    <property type="entry name" value="PAC"/>
    <property type="match status" value="1"/>
</dbReference>
<dbReference type="CDD" id="cd01949">
    <property type="entry name" value="GGDEF"/>
    <property type="match status" value="1"/>
</dbReference>
<evidence type="ECO:0000313" key="5">
    <source>
        <dbReference type="EMBL" id="NAW35455.1"/>
    </source>
</evidence>
<dbReference type="PROSITE" id="PS50887">
    <property type="entry name" value="GGDEF"/>
    <property type="match status" value="1"/>
</dbReference>
<dbReference type="OrthoDB" id="9787514at2"/>
<feature type="domain" description="EAL" evidence="3">
    <location>
        <begin position="642"/>
        <end position="895"/>
    </location>
</feature>
<dbReference type="PANTHER" id="PTHR44757:SF2">
    <property type="entry name" value="BIOFILM ARCHITECTURE MAINTENANCE PROTEIN MBAA"/>
    <property type="match status" value="1"/>
</dbReference>
<dbReference type="NCBIfam" id="TIGR00254">
    <property type="entry name" value="GGDEF"/>
    <property type="match status" value="1"/>
</dbReference>
<evidence type="ECO:0000259" key="4">
    <source>
        <dbReference type="PROSITE" id="PS50887"/>
    </source>
</evidence>
<dbReference type="Pfam" id="PF00990">
    <property type="entry name" value="GGDEF"/>
    <property type="match status" value="1"/>
</dbReference>
<keyword evidence="6" id="KW-1185">Reference proteome</keyword>
<dbReference type="Proteomes" id="UP000487929">
    <property type="component" value="Unassembled WGS sequence"/>
</dbReference>
<dbReference type="SMART" id="SM00086">
    <property type="entry name" value="PAC"/>
    <property type="match status" value="1"/>
</dbReference>
<dbReference type="RefSeq" id="WP_161432642.1">
    <property type="nucleotide sequence ID" value="NZ_WUTT01000001.1"/>
</dbReference>
<gene>
    <name evidence="5" type="ORF">GRB96_13660</name>
</gene>
<dbReference type="Gene3D" id="3.30.70.270">
    <property type="match status" value="1"/>
</dbReference>
<dbReference type="CDD" id="cd01948">
    <property type="entry name" value="EAL"/>
    <property type="match status" value="1"/>
</dbReference>
<evidence type="ECO:0000313" key="6">
    <source>
        <dbReference type="Proteomes" id="UP000487929"/>
    </source>
</evidence>
<dbReference type="SMART" id="SM00091">
    <property type="entry name" value="PAS"/>
    <property type="match status" value="1"/>
</dbReference>
<dbReference type="InterPro" id="IPR043128">
    <property type="entry name" value="Rev_trsase/Diguanyl_cyclase"/>
</dbReference>
<sequence>MQARVTAEAAFRLLADGMSRATGDTFFVTLVAKLAEILDVDHVLVARVGDDHRAHTLAVWSQGGLAPNLSYDLTGTPCETVAGQEACLYPEGVQRRFPDDELLQRLGAESYLGLPLFAMDGRPLGLLAVLNNRLMQLAGLESEILHIAAAQASAQIERSQTSQALQRSEAVARESERRLETLLNHLPGMAYRCLNDADWTMLVVSQGAEALTGYRPEALLHNREVSYAALIHPLDRAKVDSAVEEGVAARSPFRVVYRLRIADGQWRWMLEQGQALYDAEGEVTVLEGFISDITEQYEAQRVQDAVARVAAAITTRIGDGYFHKLVRHLVEILEADAGFIATFTQQGSRRQGTASVAPCHLTTVSAVGDGGRLENHAFDLSASPFTALMTTPECAEQADPPLRWPGLAEEQAAWIGRRLDNTQGEPVGIIVVLYREPPETNGFASSVLRILSSGAAAEVERRQDHRRMRQLAYFDGTTGLANRVRFMEDLVAMRDVAERDLKPLGLLLLDIRRFKEINDLHGHQLGDSLLATLAGRLQRSVAPGEALSRLSGDEFALLVPDATPERIEQCVARMRGVIARPIYLEHHAFSLRVSIGLAGYPRDARTPGELFKAASIALYHAKREDDGVCPFSASMHRDLERRQQMTERLGEAIREDRLALYYQPQIDLRTGELTGAEALCRWQDAQWGWVSPGEFIPLAEERGLIRPLGDRVLEQATRQLLAWGAQGLTLPGRLSLNISAQQFADPHLAEHIQRLTAGLSTTAIALELTESDFMRDPEQAVVITQALRKAGFTLAIDDFGTGYSSLAYLRRFSAQALKIDMSFVRHMLANPHDRTIVDTVIAMAQALGMKTVAEGVETAEQAEALAEMGCDEAQGYYFGRPLAAEAFAEEWLGPATPTDSEEAE</sequence>
<dbReference type="Gene3D" id="3.30.450.40">
    <property type="match status" value="1"/>
</dbReference>
<dbReference type="Pfam" id="PF01590">
    <property type="entry name" value="GAF"/>
    <property type="match status" value="1"/>
</dbReference>
<evidence type="ECO:0000259" key="2">
    <source>
        <dbReference type="PROSITE" id="PS50113"/>
    </source>
</evidence>
<proteinExistence type="predicted"/>
<organism evidence="5 6">
    <name type="scientific">Halomonas alimentaria</name>
    <dbReference type="NCBI Taxonomy" id="147248"/>
    <lineage>
        <taxon>Bacteria</taxon>
        <taxon>Pseudomonadati</taxon>
        <taxon>Pseudomonadota</taxon>
        <taxon>Gammaproteobacteria</taxon>
        <taxon>Oceanospirillales</taxon>
        <taxon>Halomonadaceae</taxon>
        <taxon>Halomonas</taxon>
    </lineage>
</organism>
<dbReference type="SMART" id="SM00052">
    <property type="entry name" value="EAL"/>
    <property type="match status" value="1"/>
</dbReference>
<dbReference type="PROSITE" id="PS50883">
    <property type="entry name" value="EAL"/>
    <property type="match status" value="1"/>
</dbReference>
<feature type="domain" description="PAC" evidence="2">
    <location>
        <begin position="253"/>
        <end position="305"/>
    </location>
</feature>
<dbReference type="InterPro" id="IPR003018">
    <property type="entry name" value="GAF"/>
</dbReference>
<comment type="caution">
    <text evidence="5">The sequence shown here is derived from an EMBL/GenBank/DDBJ whole genome shotgun (WGS) entry which is preliminary data.</text>
</comment>
<dbReference type="PROSITE" id="PS50112">
    <property type="entry name" value="PAS"/>
    <property type="match status" value="1"/>
</dbReference>
<dbReference type="NCBIfam" id="TIGR00229">
    <property type="entry name" value="sensory_box"/>
    <property type="match status" value="1"/>
</dbReference>
<dbReference type="EMBL" id="WUTT01000001">
    <property type="protein sequence ID" value="NAW35455.1"/>
    <property type="molecule type" value="Genomic_DNA"/>
</dbReference>
<dbReference type="Pfam" id="PF08447">
    <property type="entry name" value="PAS_3"/>
    <property type="match status" value="1"/>
</dbReference>
<feature type="domain" description="GGDEF" evidence="4">
    <location>
        <begin position="502"/>
        <end position="636"/>
    </location>
</feature>
<dbReference type="PANTHER" id="PTHR44757">
    <property type="entry name" value="DIGUANYLATE CYCLASE DGCP"/>
    <property type="match status" value="1"/>
</dbReference>
<dbReference type="InterPro" id="IPR035965">
    <property type="entry name" value="PAS-like_dom_sf"/>
</dbReference>
<dbReference type="SMART" id="SM00065">
    <property type="entry name" value="GAF"/>
    <property type="match status" value="1"/>
</dbReference>
<dbReference type="Gene3D" id="3.30.450.20">
    <property type="entry name" value="PAS domain"/>
    <property type="match status" value="1"/>
</dbReference>
<dbReference type="InterPro" id="IPR000700">
    <property type="entry name" value="PAS-assoc_C"/>
</dbReference>
<accession>A0A7X4W6T5</accession>
<feature type="domain" description="PAS" evidence="1">
    <location>
        <begin position="175"/>
        <end position="250"/>
    </location>
</feature>
<dbReference type="InterPro" id="IPR035919">
    <property type="entry name" value="EAL_sf"/>
</dbReference>
<dbReference type="InterPro" id="IPR029787">
    <property type="entry name" value="Nucleotide_cyclase"/>
</dbReference>
<dbReference type="CDD" id="cd00130">
    <property type="entry name" value="PAS"/>
    <property type="match status" value="1"/>
</dbReference>
<dbReference type="Pfam" id="PF00563">
    <property type="entry name" value="EAL"/>
    <property type="match status" value="1"/>
</dbReference>
<dbReference type="SUPFAM" id="SSF141868">
    <property type="entry name" value="EAL domain-like"/>
    <property type="match status" value="1"/>
</dbReference>